<keyword evidence="5" id="KW-0812">Transmembrane</keyword>
<feature type="region of interest" description="Disordered" evidence="4">
    <location>
        <begin position="501"/>
        <end position="595"/>
    </location>
</feature>
<feature type="compositionally biased region" description="Low complexity" evidence="4">
    <location>
        <begin position="322"/>
        <end position="336"/>
    </location>
</feature>
<organism evidence="7 8">
    <name type="scientific">Argiope bruennichi</name>
    <name type="common">Wasp spider</name>
    <name type="synonym">Aranea bruennichi</name>
    <dbReference type="NCBI Taxonomy" id="94029"/>
    <lineage>
        <taxon>Eukaryota</taxon>
        <taxon>Metazoa</taxon>
        <taxon>Ecdysozoa</taxon>
        <taxon>Arthropoda</taxon>
        <taxon>Chelicerata</taxon>
        <taxon>Arachnida</taxon>
        <taxon>Araneae</taxon>
        <taxon>Araneomorphae</taxon>
        <taxon>Entelegynae</taxon>
        <taxon>Araneoidea</taxon>
        <taxon>Araneidae</taxon>
        <taxon>Argiope</taxon>
    </lineage>
</organism>
<feature type="signal peptide" evidence="6">
    <location>
        <begin position="1"/>
        <end position="24"/>
    </location>
</feature>
<dbReference type="InterPro" id="IPR050468">
    <property type="entry name" value="Cuticle_Struct_Prot"/>
</dbReference>
<dbReference type="GO" id="GO:0008010">
    <property type="term" value="F:structural constituent of chitin-based larval cuticle"/>
    <property type="evidence" value="ECO:0007669"/>
    <property type="project" value="TreeGrafter"/>
</dbReference>
<evidence type="ECO:0000313" key="8">
    <source>
        <dbReference type="Proteomes" id="UP000807504"/>
    </source>
</evidence>
<dbReference type="PANTHER" id="PTHR10380">
    <property type="entry name" value="CUTICLE PROTEIN"/>
    <property type="match status" value="1"/>
</dbReference>
<dbReference type="Pfam" id="PF00379">
    <property type="entry name" value="Chitin_bind_4"/>
    <property type="match status" value="1"/>
</dbReference>
<keyword evidence="5" id="KW-0472">Membrane</keyword>
<proteinExistence type="predicted"/>
<dbReference type="Proteomes" id="UP000807504">
    <property type="component" value="Unassembled WGS sequence"/>
</dbReference>
<feature type="transmembrane region" description="Helical" evidence="5">
    <location>
        <begin position="642"/>
        <end position="661"/>
    </location>
</feature>
<evidence type="ECO:0000256" key="2">
    <source>
        <dbReference type="ARBA" id="ARBA00022460"/>
    </source>
</evidence>
<feature type="region of interest" description="Disordered" evidence="4">
    <location>
        <begin position="694"/>
        <end position="758"/>
    </location>
</feature>
<evidence type="ECO:0000256" key="1">
    <source>
        <dbReference type="ARBA" id="ARBA00002980"/>
    </source>
</evidence>
<dbReference type="AlphaFoldDB" id="A0A8T0FYS6"/>
<reference evidence="7" key="1">
    <citation type="journal article" date="2020" name="bioRxiv">
        <title>Chromosome-level reference genome of the European wasp spider Argiope bruennichi: a resource for studies on range expansion and evolutionary adaptation.</title>
        <authorList>
            <person name="Sheffer M.M."/>
            <person name="Hoppe A."/>
            <person name="Krehenwinkel H."/>
            <person name="Uhl G."/>
            <person name="Kuss A.W."/>
            <person name="Jensen L."/>
            <person name="Jensen C."/>
            <person name="Gillespie R.G."/>
            <person name="Hoff K.J."/>
            <person name="Prost S."/>
        </authorList>
    </citation>
    <scope>NUCLEOTIDE SEQUENCE</scope>
</reference>
<feature type="compositionally biased region" description="Polar residues" evidence="4">
    <location>
        <begin position="525"/>
        <end position="540"/>
    </location>
</feature>
<protein>
    <submittedName>
        <fullName evidence="7">Cuticle protein 14 isoform a like protein</fullName>
    </submittedName>
</protein>
<evidence type="ECO:0000256" key="5">
    <source>
        <dbReference type="SAM" id="Phobius"/>
    </source>
</evidence>
<feature type="region of interest" description="Disordered" evidence="4">
    <location>
        <begin position="315"/>
        <end position="338"/>
    </location>
</feature>
<evidence type="ECO:0000256" key="6">
    <source>
        <dbReference type="SAM" id="SignalP"/>
    </source>
</evidence>
<feature type="region of interest" description="Disordered" evidence="4">
    <location>
        <begin position="149"/>
        <end position="219"/>
    </location>
</feature>
<dbReference type="EMBL" id="JABXBU010000002">
    <property type="protein sequence ID" value="KAF8794013.1"/>
    <property type="molecule type" value="Genomic_DNA"/>
</dbReference>
<evidence type="ECO:0000256" key="4">
    <source>
        <dbReference type="SAM" id="MobiDB-lite"/>
    </source>
</evidence>
<feature type="compositionally biased region" description="Basic and acidic residues" evidence="4">
    <location>
        <begin position="162"/>
        <end position="173"/>
    </location>
</feature>
<keyword evidence="8" id="KW-1185">Reference proteome</keyword>
<dbReference type="PROSITE" id="PS00233">
    <property type="entry name" value="CHIT_BIND_RR_1"/>
    <property type="match status" value="1"/>
</dbReference>
<reference evidence="7" key="2">
    <citation type="submission" date="2020-06" db="EMBL/GenBank/DDBJ databases">
        <authorList>
            <person name="Sheffer M."/>
        </authorList>
    </citation>
    <scope>NUCLEOTIDE SEQUENCE</scope>
</reference>
<accession>A0A8T0FYS6</accession>
<evidence type="ECO:0000313" key="7">
    <source>
        <dbReference type="EMBL" id="KAF8794013.1"/>
    </source>
</evidence>
<feature type="compositionally biased region" description="Low complexity" evidence="4">
    <location>
        <begin position="149"/>
        <end position="160"/>
    </location>
</feature>
<dbReference type="GO" id="GO:0062129">
    <property type="term" value="C:chitin-based extracellular matrix"/>
    <property type="evidence" value="ECO:0007669"/>
    <property type="project" value="TreeGrafter"/>
</dbReference>
<feature type="region of interest" description="Disordered" evidence="4">
    <location>
        <begin position="240"/>
        <end position="300"/>
    </location>
</feature>
<keyword evidence="5" id="KW-1133">Transmembrane helix</keyword>
<dbReference type="PROSITE" id="PS51155">
    <property type="entry name" value="CHIT_BIND_RR_2"/>
    <property type="match status" value="1"/>
</dbReference>
<dbReference type="InterPro" id="IPR031311">
    <property type="entry name" value="CHIT_BIND_RR_consensus"/>
</dbReference>
<comment type="function">
    <text evidence="1">Component of the rigid cuticle of the spider.</text>
</comment>
<sequence length="758" mass="84216">MGIKGYGHLLVVLVALCITAGRCGDHPDGQSSVSREQDALGNYRFSYSVANDEGEQFRSEGTDALGRVVGSYGLKHIDGTHRVVEYVADKDGFRAEVKSNEPGIVSAEAADASIVKTDEHVHPLHVAASTDDESRETFGKRLKPLDTSRVSYVSESDSSDQATREQRNFDDYRPLSPVAYYPGQAPNPVLQSSRPVDIPRSPRVLAQRPESDVRSSEVYYPPIDPHTAIRRPGYFLNRDRDDDKDFRLSTTSRRPYIPPYGGFDDDPLPEVRRPGITVNSNVGRAAPATPPTPHFSTGRLPPVARVPIQRDFSLPRFPPNSGFPSSSLPHPPSSGSVFPSYPNQGIPPSVLFHPPSYNNGAGSPNFVLRAVPIPNGVQAVRVDPTTGHIYERLVYPLFLRDGHPVYDRNILLHNDDVDDEDESRNDSDGGYYDMPMLGRPFRSARNQPGESRDRTRRPNATDNFEEKTLSYPTAKDMAWIEHQLSMVEGFDRSPVNNRIVPSSLPYHDSSYQEDDDFDSDHPQYGRTNPSSRLRSLSNPQEFDYAIRDGFSRNPRHNDGLSVEDSKEEPSLKEAESSAETKQCFATYDSDESSEESKEYLDNDFFPFTTRKRYIWEDWTVPTREPPHRYGDGGYSGGGDPTVFFVILGVGIVIFVVLLFLCKKARDERADSASRTVAHSPTSGVSGTDVIITVTGSATNNPTPGRPGLVRQTSEKPPDYATVTLGDLSSPRSPFPSVLRQKSIETPPPKYDETNPMFK</sequence>
<feature type="region of interest" description="Disordered" evidence="4">
    <location>
        <begin position="416"/>
        <end position="468"/>
    </location>
</feature>
<gene>
    <name evidence="7" type="ORF">HNY73_002038</name>
</gene>
<name>A0A8T0FYS6_ARGBR</name>
<feature type="compositionally biased region" description="Basic and acidic residues" evidence="4">
    <location>
        <begin position="544"/>
        <end position="575"/>
    </location>
</feature>
<keyword evidence="6" id="KW-0732">Signal</keyword>
<feature type="chain" id="PRO_5035933624" evidence="6">
    <location>
        <begin position="25"/>
        <end position="758"/>
    </location>
</feature>
<keyword evidence="2 3" id="KW-0193">Cuticle</keyword>
<comment type="caution">
    <text evidence="7">The sequence shown here is derived from an EMBL/GenBank/DDBJ whole genome shotgun (WGS) entry which is preliminary data.</text>
</comment>
<dbReference type="InterPro" id="IPR000618">
    <property type="entry name" value="Insect_cuticle"/>
</dbReference>
<evidence type="ECO:0000256" key="3">
    <source>
        <dbReference type="PROSITE-ProRule" id="PRU00497"/>
    </source>
</evidence>